<keyword evidence="5" id="KW-1185">Reference proteome</keyword>
<dbReference type="GO" id="GO:0008194">
    <property type="term" value="F:UDP-glycosyltransferase activity"/>
    <property type="evidence" value="ECO:0007669"/>
    <property type="project" value="InterPro"/>
</dbReference>
<dbReference type="PANTHER" id="PTHR48043">
    <property type="entry name" value="EG:EG0003.4 PROTEIN-RELATED"/>
    <property type="match status" value="1"/>
</dbReference>
<dbReference type="CDD" id="cd03784">
    <property type="entry name" value="GT1_Gtf-like"/>
    <property type="match status" value="1"/>
</dbReference>
<evidence type="ECO:0000256" key="1">
    <source>
        <dbReference type="ARBA" id="ARBA00009995"/>
    </source>
</evidence>
<dbReference type="Proteomes" id="UP000318571">
    <property type="component" value="Chromosome 11"/>
</dbReference>
<sequence length="385" mass="42929">MDLQLQPGEFDVNIVLTSAFWNTGAFLGSSTLDFPCVVPCFCDTLFLSQELDDIMRSKSFDLVIVDLKGNDCGMRWLSFYDVPLVGFWGLPFAFTNAAQMMSAPSLAQITKPTFANMRFLNFLDKGTEGVIVFSIGKTGSGTVPSEFQHKLIQALQAVPFKAILQIEPSQIPEGLLDPAKILIDQFLPLPEILGISANANEGFAICCTESISVIAVFLEHPNTKLFISHCGSSSVQESIFYGVPILGMPIFEDQFDIAQSLEERGVGLVIWNKEQITWLEISAKIKEIIQNPKYSQSMKNHSQLFQDIYYRYPPLDEALFWINIVLKNKGTKIIRTRHSTLTILIFHSSVFQEATALADLSTNGIPLTSHNSSSSRKLLKNLRDQ</sequence>
<gene>
    <name evidence="4" type="ORF">TCAL_07567</name>
</gene>
<dbReference type="InterPro" id="IPR002213">
    <property type="entry name" value="UDP_glucos_trans"/>
</dbReference>
<dbReference type="EMBL" id="VCGU01000003">
    <property type="protein sequence ID" value="TRY78741.1"/>
    <property type="molecule type" value="Genomic_DNA"/>
</dbReference>
<dbReference type="AlphaFoldDB" id="A0A553PM34"/>
<evidence type="ECO:0008006" key="6">
    <source>
        <dbReference type="Google" id="ProtNLM"/>
    </source>
</evidence>
<dbReference type="SUPFAM" id="SSF53756">
    <property type="entry name" value="UDP-Glycosyltransferase/glycogen phosphorylase"/>
    <property type="match status" value="1"/>
</dbReference>
<dbReference type="PANTHER" id="PTHR48043:SF159">
    <property type="entry name" value="EG:EG0003.4 PROTEIN-RELATED"/>
    <property type="match status" value="1"/>
</dbReference>
<dbReference type="Gene3D" id="3.40.50.2000">
    <property type="entry name" value="Glycogen Phosphorylase B"/>
    <property type="match status" value="1"/>
</dbReference>
<keyword evidence="3" id="KW-0808">Transferase</keyword>
<keyword evidence="2" id="KW-0328">Glycosyltransferase</keyword>
<reference evidence="4 5" key="1">
    <citation type="journal article" date="2018" name="Nat. Ecol. Evol.">
        <title>Genomic signatures of mitonuclear coevolution across populations of Tigriopus californicus.</title>
        <authorList>
            <person name="Barreto F.S."/>
            <person name="Watson E.T."/>
            <person name="Lima T.G."/>
            <person name="Willett C.S."/>
            <person name="Edmands S."/>
            <person name="Li W."/>
            <person name="Burton R.S."/>
        </authorList>
    </citation>
    <scope>NUCLEOTIDE SEQUENCE [LARGE SCALE GENOMIC DNA]</scope>
    <source>
        <strain evidence="4 5">San Diego</strain>
    </source>
</reference>
<comment type="caution">
    <text evidence="4">The sequence shown here is derived from an EMBL/GenBank/DDBJ whole genome shotgun (WGS) entry which is preliminary data.</text>
</comment>
<evidence type="ECO:0000313" key="4">
    <source>
        <dbReference type="EMBL" id="TRY78741.1"/>
    </source>
</evidence>
<dbReference type="InterPro" id="IPR050271">
    <property type="entry name" value="UDP-glycosyltransferase"/>
</dbReference>
<evidence type="ECO:0000256" key="2">
    <source>
        <dbReference type="ARBA" id="ARBA00022676"/>
    </source>
</evidence>
<evidence type="ECO:0000313" key="5">
    <source>
        <dbReference type="Proteomes" id="UP000318571"/>
    </source>
</evidence>
<dbReference type="STRING" id="6832.A0A553PM34"/>
<protein>
    <recommendedName>
        <fullName evidence="6">Glucuronosyltransferase</fullName>
    </recommendedName>
</protein>
<comment type="similarity">
    <text evidence="1">Belongs to the UDP-glycosyltransferase family.</text>
</comment>
<evidence type="ECO:0000256" key="3">
    <source>
        <dbReference type="ARBA" id="ARBA00022679"/>
    </source>
</evidence>
<proteinExistence type="inferred from homology"/>
<name>A0A553PM34_TIGCA</name>
<organism evidence="4 5">
    <name type="scientific">Tigriopus californicus</name>
    <name type="common">Marine copepod</name>
    <dbReference type="NCBI Taxonomy" id="6832"/>
    <lineage>
        <taxon>Eukaryota</taxon>
        <taxon>Metazoa</taxon>
        <taxon>Ecdysozoa</taxon>
        <taxon>Arthropoda</taxon>
        <taxon>Crustacea</taxon>
        <taxon>Multicrustacea</taxon>
        <taxon>Hexanauplia</taxon>
        <taxon>Copepoda</taxon>
        <taxon>Harpacticoida</taxon>
        <taxon>Harpacticidae</taxon>
        <taxon>Tigriopus</taxon>
    </lineage>
</organism>
<accession>A0A553PM34</accession>
<dbReference type="Pfam" id="PF00201">
    <property type="entry name" value="UDPGT"/>
    <property type="match status" value="1"/>
</dbReference>